<keyword evidence="10" id="KW-1185">Reference proteome</keyword>
<dbReference type="GO" id="GO:0009279">
    <property type="term" value="C:cell outer membrane"/>
    <property type="evidence" value="ECO:0007669"/>
    <property type="project" value="UniProtKB-SubCell"/>
</dbReference>
<dbReference type="HOGENOM" id="CLU_021408_1_0_0"/>
<keyword evidence="6" id="KW-0472">Membrane</keyword>
<evidence type="ECO:0000313" key="9">
    <source>
        <dbReference type="EMBL" id="ABY33520.1"/>
    </source>
</evidence>
<evidence type="ECO:0000256" key="2">
    <source>
        <dbReference type="ARBA" id="ARBA00004442"/>
    </source>
</evidence>
<comment type="subcellular location">
    <subcellularLocation>
        <location evidence="1">Cell envelope</location>
    </subcellularLocation>
    <subcellularLocation>
        <location evidence="2">Cell outer membrane</location>
    </subcellularLocation>
    <subcellularLocation>
        <location evidence="3">Secreted</location>
    </subcellularLocation>
</comment>
<feature type="chain" id="PRO_5002743942" evidence="8">
    <location>
        <begin position="29"/>
        <end position="645"/>
    </location>
</feature>
<keyword evidence="5 8" id="KW-0732">Signal</keyword>
<keyword evidence="7" id="KW-0998">Cell outer membrane</keyword>
<dbReference type="SUPFAM" id="SSF51126">
    <property type="entry name" value="Pectin lyase-like"/>
    <property type="match status" value="2"/>
</dbReference>
<reference evidence="10" key="1">
    <citation type="journal article" date="2011" name="BMC Genomics">
        <title>Complete genome sequence of the filamentous anoxygenic phototrophic bacterium Chloroflexus aurantiacus.</title>
        <authorList>
            <person name="Tang K.H."/>
            <person name="Barry K."/>
            <person name="Chertkov O."/>
            <person name="Dalin E."/>
            <person name="Han C.S."/>
            <person name="Hauser L.J."/>
            <person name="Honchak B.M."/>
            <person name="Karbach L.E."/>
            <person name="Land M.L."/>
            <person name="Lapidus A."/>
            <person name="Larimer F.W."/>
            <person name="Mikhailova N."/>
            <person name="Pitluck S."/>
            <person name="Pierson B.K."/>
            <person name="Blankenship R.E."/>
        </authorList>
    </citation>
    <scope>NUCLEOTIDE SEQUENCE [LARGE SCALE GENOMIC DNA]</scope>
    <source>
        <strain evidence="10">ATCC 29366 / DSM 635 / J-10-fl</strain>
    </source>
</reference>
<name>A9WCV1_CHLAA</name>
<accession>A9WCV1</accession>
<dbReference type="PATRIC" id="fig|324602.8.peg.307"/>
<dbReference type="PANTHER" id="PTHR11319:SF35">
    <property type="entry name" value="OUTER MEMBRANE PROTEIN PMPC-RELATED"/>
    <property type="match status" value="1"/>
</dbReference>
<evidence type="ECO:0000256" key="7">
    <source>
        <dbReference type="ARBA" id="ARBA00023237"/>
    </source>
</evidence>
<sequence>MNLHRWLHLASLLFAMVGFLWPSIPVQAAPKVVGTGTPASCTATALVNAVTGGGEVSFNCGPNSHTIVLNSPLIINAPQTLIDGGGLITLQGGGGRIIDHFTYGNIGPSRLELRNLTITGGRASGGGTDQSAVDGSGGAIRSYFAAANSAFTPTLVIDRVIFRDNQTTLTAVPPGRDAYDYGGGAIYSRGGAVIVTNSRFENNHANNGAGGAIHLLQSSLSVEDSVFLGNTAIGARPQDSFGGAISADGLGGPDRRLRVVRCRFEQNQTYNSGGAIHANLYEDSSRLEVIDSSFIANAVVGGQRAQGGAIGGGGTAIGTGTGNPEILISGSLFHANRARRTPGADGNPREDGSGGAIAFPQQVRLRIVNSTFVANRAEGTGFNANGGALYVLNNRPEPFVIESSTFAENYAGWVGGAISHSGNGSVSNSLFAYNTAGNGGNGWNIQQHCSRELTHDGRSLQYPPRLTGASFWNDVTCFAGKSAPSQTGDIQFRDPLLKPLAAYGGLTMTMAIPADSPARDAGSGCPPTDQRGVARPQLNACDLGAFELQVFLVATPSLLARNQLPPPLILHGVDFSNATQAFIDGQPRSTTFLDSQRLRLTLTMTDVADLGPLTVTLSGPGSAVGSTQVQVVEAVYSIYVPQISR</sequence>
<dbReference type="InterPro" id="IPR059226">
    <property type="entry name" value="Choice_anch_Q_dom"/>
</dbReference>
<dbReference type="RefSeq" id="WP_012256176.1">
    <property type="nucleotide sequence ID" value="NC_010175.1"/>
</dbReference>
<gene>
    <name evidence="9" type="ordered locus">Caur_0267</name>
</gene>
<dbReference type="InParanoid" id="A9WCV1"/>
<dbReference type="NCBIfam" id="TIGR01376">
    <property type="entry name" value="POMP_repeat"/>
    <property type="match status" value="1"/>
</dbReference>
<evidence type="ECO:0000256" key="8">
    <source>
        <dbReference type="SAM" id="SignalP"/>
    </source>
</evidence>
<dbReference type="Pfam" id="PF02415">
    <property type="entry name" value="Chlam_PMP"/>
    <property type="match status" value="1"/>
</dbReference>
<evidence type="ECO:0000256" key="4">
    <source>
        <dbReference type="ARBA" id="ARBA00022525"/>
    </source>
</evidence>
<dbReference type="EnsemblBacteria" id="ABY33520">
    <property type="protein sequence ID" value="ABY33520"/>
    <property type="gene ID" value="Caur_0267"/>
</dbReference>
<evidence type="ECO:0000256" key="6">
    <source>
        <dbReference type="ARBA" id="ARBA00023136"/>
    </source>
</evidence>
<keyword evidence="4" id="KW-0964">Secreted</keyword>
<dbReference type="InterPro" id="IPR003368">
    <property type="entry name" value="POMP_repeat"/>
</dbReference>
<dbReference type="STRING" id="324602.Caur_0267"/>
<evidence type="ECO:0000313" key="10">
    <source>
        <dbReference type="Proteomes" id="UP000002008"/>
    </source>
</evidence>
<evidence type="ECO:0000256" key="1">
    <source>
        <dbReference type="ARBA" id="ARBA00004196"/>
    </source>
</evidence>
<dbReference type="EMBL" id="CP000909">
    <property type="protein sequence ID" value="ABY33520.1"/>
    <property type="molecule type" value="Genomic_DNA"/>
</dbReference>
<dbReference type="NCBIfam" id="NF041518">
    <property type="entry name" value="choice_anch_Q"/>
    <property type="match status" value="1"/>
</dbReference>
<dbReference type="eggNOG" id="COG2931">
    <property type="taxonomic scope" value="Bacteria"/>
</dbReference>
<dbReference type="AlphaFoldDB" id="A9WCV1"/>
<dbReference type="GO" id="GO:0005576">
    <property type="term" value="C:extracellular region"/>
    <property type="evidence" value="ECO:0007669"/>
    <property type="project" value="UniProtKB-SubCell"/>
</dbReference>
<organism evidence="9 10">
    <name type="scientific">Chloroflexus aurantiacus (strain ATCC 29366 / DSM 635 / J-10-fl)</name>
    <dbReference type="NCBI Taxonomy" id="324602"/>
    <lineage>
        <taxon>Bacteria</taxon>
        <taxon>Bacillati</taxon>
        <taxon>Chloroflexota</taxon>
        <taxon>Chloroflexia</taxon>
        <taxon>Chloroflexales</taxon>
        <taxon>Chloroflexineae</taxon>
        <taxon>Chloroflexaceae</taxon>
        <taxon>Chloroflexus</taxon>
    </lineage>
</organism>
<dbReference type="PANTHER" id="PTHR11319">
    <property type="entry name" value="G PROTEIN-COUPLED RECEPTOR-RELATED"/>
    <property type="match status" value="1"/>
</dbReference>
<dbReference type="KEGG" id="cau:Caur_0267"/>
<dbReference type="InterPro" id="IPR011050">
    <property type="entry name" value="Pectin_lyase_fold/virulence"/>
</dbReference>
<evidence type="ECO:0000256" key="5">
    <source>
        <dbReference type="ARBA" id="ARBA00022729"/>
    </source>
</evidence>
<dbReference type="Proteomes" id="UP000002008">
    <property type="component" value="Chromosome"/>
</dbReference>
<evidence type="ECO:0000256" key="3">
    <source>
        <dbReference type="ARBA" id="ARBA00004613"/>
    </source>
</evidence>
<protein>
    <submittedName>
        <fullName evidence="9">Polymorphic outer membrane protein</fullName>
    </submittedName>
</protein>
<proteinExistence type="predicted"/>
<feature type="signal peptide" evidence="8">
    <location>
        <begin position="1"/>
        <end position="28"/>
    </location>
</feature>